<sequence length="369" mass="39592">MSEHKRKVSIASVSDTSDDYPQSPSHLNAHGSAVALVKRPKAASGSDGSALVHAGPKRTSGLQAPIMHLTGHTGEIATCRFSPDGLHLASGSADKQLFLWNVYGDCKNYGVLQGHKGSILELQWMPSSERIVTASADSSVAIWDATTGERLKQGRGHTAAVNSCCPLRFGSGDSDAFISGSDDGLLLFWDARERRPVSTVEHGLPVTSTAAAHSGAMVYAGSLDNCIAGWDIRNLSEPALVLKGHSDSVTGISLSPKTGNYLVSASLDNTVRLWDLRPYCRIPNRCERVFVGAPHSYERNLIKPSIDREETLVASGSADRTMTIWNLRSGEIKFKLPGHKGTVTQIDFHPSEPIVVSSSVDKSMFLGET</sequence>
<dbReference type="InterPro" id="IPR015943">
    <property type="entry name" value="WD40/YVTN_repeat-like_dom_sf"/>
</dbReference>
<dbReference type="EMBL" id="JANBOH010000142">
    <property type="protein sequence ID" value="KAJ1644785.1"/>
    <property type="molecule type" value="Genomic_DNA"/>
</dbReference>
<feature type="repeat" description="WD" evidence="5">
    <location>
        <begin position="336"/>
        <end position="369"/>
    </location>
</feature>
<feature type="region of interest" description="Disordered" evidence="6">
    <location>
        <begin position="1"/>
        <end position="28"/>
    </location>
</feature>
<dbReference type="PROSITE" id="PS50082">
    <property type="entry name" value="WD_REPEATS_2"/>
    <property type="match status" value="6"/>
</dbReference>
<dbReference type="Gene3D" id="2.130.10.10">
    <property type="entry name" value="YVTN repeat-like/Quinoprotein amine dehydrogenase"/>
    <property type="match status" value="1"/>
</dbReference>
<keyword evidence="3" id="KW-0677">Repeat</keyword>
<gene>
    <name evidence="7" type="ORF">LPJ64_003556</name>
</gene>
<dbReference type="AlphaFoldDB" id="A0A9W7XKL1"/>
<dbReference type="SMART" id="SM00320">
    <property type="entry name" value="WD40"/>
    <property type="match status" value="7"/>
</dbReference>
<feature type="repeat" description="WD" evidence="5">
    <location>
        <begin position="69"/>
        <end position="102"/>
    </location>
</feature>
<reference evidence="7" key="1">
    <citation type="submission" date="2022-07" db="EMBL/GenBank/DDBJ databases">
        <title>Phylogenomic reconstructions and comparative analyses of Kickxellomycotina fungi.</title>
        <authorList>
            <person name="Reynolds N.K."/>
            <person name="Stajich J.E."/>
            <person name="Barry K."/>
            <person name="Grigoriev I.V."/>
            <person name="Crous P."/>
            <person name="Smith M.E."/>
        </authorList>
    </citation>
    <scope>NUCLEOTIDE SEQUENCE</scope>
    <source>
        <strain evidence="7">NBRC 105413</strain>
    </source>
</reference>
<dbReference type="PANTHER" id="PTHR44006:SF1">
    <property type="entry name" value="U5 SMALL NUCLEAR RIBONUCLEOPROTEIN 40 KDA PROTEIN"/>
    <property type="match status" value="1"/>
</dbReference>
<evidence type="ECO:0000256" key="3">
    <source>
        <dbReference type="ARBA" id="ARBA00022737"/>
    </source>
</evidence>
<dbReference type="PANTHER" id="PTHR44006">
    <property type="entry name" value="U5 SMALL NUCLEAR RIBONUCLEOPROTEIN 40 KDA PROTEIN"/>
    <property type="match status" value="1"/>
</dbReference>
<dbReference type="InterPro" id="IPR036322">
    <property type="entry name" value="WD40_repeat_dom_sf"/>
</dbReference>
<evidence type="ECO:0000256" key="2">
    <source>
        <dbReference type="ARBA" id="ARBA00022664"/>
    </source>
</evidence>
<dbReference type="GO" id="GO:0008380">
    <property type="term" value="P:RNA splicing"/>
    <property type="evidence" value="ECO:0007669"/>
    <property type="project" value="UniProtKB-KW"/>
</dbReference>
<evidence type="ECO:0008006" key="9">
    <source>
        <dbReference type="Google" id="ProtNLM"/>
    </source>
</evidence>
<evidence type="ECO:0000313" key="8">
    <source>
        <dbReference type="Proteomes" id="UP001145021"/>
    </source>
</evidence>
<dbReference type="GO" id="GO:0003723">
    <property type="term" value="F:RNA binding"/>
    <property type="evidence" value="ECO:0007669"/>
    <property type="project" value="TreeGrafter"/>
</dbReference>
<protein>
    <recommendedName>
        <fullName evidence="9">WD40 repeat-like protein</fullName>
    </recommendedName>
</protein>
<dbReference type="InterPro" id="IPR019775">
    <property type="entry name" value="WD40_repeat_CS"/>
</dbReference>
<keyword evidence="2" id="KW-0507">mRNA processing</keyword>
<evidence type="ECO:0000256" key="6">
    <source>
        <dbReference type="SAM" id="MobiDB-lite"/>
    </source>
</evidence>
<dbReference type="GO" id="GO:0071013">
    <property type="term" value="C:catalytic step 2 spliceosome"/>
    <property type="evidence" value="ECO:0007669"/>
    <property type="project" value="TreeGrafter"/>
</dbReference>
<evidence type="ECO:0000256" key="4">
    <source>
        <dbReference type="ARBA" id="ARBA00023187"/>
    </source>
</evidence>
<feature type="repeat" description="WD" evidence="5">
    <location>
        <begin position="112"/>
        <end position="153"/>
    </location>
</feature>
<dbReference type="PROSITE" id="PS00678">
    <property type="entry name" value="WD_REPEATS_1"/>
    <property type="match status" value="5"/>
</dbReference>
<feature type="compositionally biased region" description="Polar residues" evidence="6">
    <location>
        <begin position="11"/>
        <end position="26"/>
    </location>
</feature>
<name>A0A9W7XKL1_9FUNG</name>
<evidence type="ECO:0000256" key="1">
    <source>
        <dbReference type="ARBA" id="ARBA00022574"/>
    </source>
</evidence>
<dbReference type="Pfam" id="PF00400">
    <property type="entry name" value="WD40"/>
    <property type="match status" value="5"/>
</dbReference>
<dbReference type="SUPFAM" id="SSF50978">
    <property type="entry name" value="WD40 repeat-like"/>
    <property type="match status" value="1"/>
</dbReference>
<keyword evidence="1 5" id="KW-0853">WD repeat</keyword>
<proteinExistence type="predicted"/>
<comment type="caution">
    <text evidence="7">The sequence shown here is derived from an EMBL/GenBank/DDBJ whole genome shotgun (WGS) entry which is preliminary data.</text>
</comment>
<evidence type="ECO:0000256" key="5">
    <source>
        <dbReference type="PROSITE-ProRule" id="PRU00221"/>
    </source>
</evidence>
<evidence type="ECO:0000313" key="7">
    <source>
        <dbReference type="EMBL" id="KAJ1644785.1"/>
    </source>
</evidence>
<dbReference type="PRINTS" id="PR00320">
    <property type="entry name" value="GPROTEINBRPT"/>
</dbReference>
<dbReference type="PROSITE" id="PS50294">
    <property type="entry name" value="WD_REPEATS_REGION"/>
    <property type="match status" value="4"/>
</dbReference>
<keyword evidence="4" id="KW-0508">mRNA splicing</keyword>
<dbReference type="Proteomes" id="UP001145021">
    <property type="component" value="Unassembled WGS sequence"/>
</dbReference>
<dbReference type="InterPro" id="IPR001680">
    <property type="entry name" value="WD40_rpt"/>
</dbReference>
<accession>A0A9W7XKL1</accession>
<organism evidence="7 8">
    <name type="scientific">Coemansia asiatica</name>
    <dbReference type="NCBI Taxonomy" id="1052880"/>
    <lineage>
        <taxon>Eukaryota</taxon>
        <taxon>Fungi</taxon>
        <taxon>Fungi incertae sedis</taxon>
        <taxon>Zoopagomycota</taxon>
        <taxon>Kickxellomycotina</taxon>
        <taxon>Kickxellomycetes</taxon>
        <taxon>Kickxellales</taxon>
        <taxon>Kickxellaceae</taxon>
        <taxon>Coemansia</taxon>
    </lineage>
</organism>
<dbReference type="InterPro" id="IPR020472">
    <property type="entry name" value="WD40_PAC1"/>
</dbReference>
<feature type="repeat" description="WD" evidence="5">
    <location>
        <begin position="173"/>
        <end position="199"/>
    </location>
</feature>
<feature type="repeat" description="WD" evidence="5">
    <location>
        <begin position="312"/>
        <end position="335"/>
    </location>
</feature>
<dbReference type="CDD" id="cd00200">
    <property type="entry name" value="WD40"/>
    <property type="match status" value="1"/>
</dbReference>
<dbReference type="InterPro" id="IPR052234">
    <property type="entry name" value="U5_snRNP_Component"/>
</dbReference>
<keyword evidence="8" id="KW-1185">Reference proteome</keyword>
<dbReference type="GO" id="GO:0006397">
    <property type="term" value="P:mRNA processing"/>
    <property type="evidence" value="ECO:0007669"/>
    <property type="project" value="UniProtKB-KW"/>
</dbReference>
<feature type="repeat" description="WD" evidence="5">
    <location>
        <begin position="242"/>
        <end position="277"/>
    </location>
</feature>